<dbReference type="OrthoDB" id="425925at2759"/>
<evidence type="ECO:0000256" key="1">
    <source>
        <dbReference type="ARBA" id="ARBA00004555"/>
    </source>
</evidence>
<feature type="region of interest" description="Disordered" evidence="5">
    <location>
        <begin position="491"/>
        <end position="526"/>
    </location>
</feature>
<feature type="compositionally biased region" description="Basic and acidic residues" evidence="5">
    <location>
        <begin position="32"/>
        <end position="46"/>
    </location>
</feature>
<feature type="compositionally biased region" description="Basic residues" evidence="5">
    <location>
        <begin position="18"/>
        <end position="29"/>
    </location>
</feature>
<dbReference type="Pfam" id="PF10375">
    <property type="entry name" value="GRAB"/>
    <property type="match status" value="1"/>
</dbReference>
<feature type="domain" description="GRIP" evidence="6">
    <location>
        <begin position="442"/>
        <end position="493"/>
    </location>
</feature>
<reference evidence="7" key="1">
    <citation type="submission" date="2021-03" db="EMBL/GenBank/DDBJ databases">
        <authorList>
            <person name="Tagirdzhanova G."/>
        </authorList>
    </citation>
    <scope>NUCLEOTIDE SEQUENCE</scope>
</reference>
<feature type="compositionally biased region" description="Basic and acidic residues" evidence="5">
    <location>
        <begin position="232"/>
        <end position="256"/>
    </location>
</feature>
<dbReference type="GO" id="GO:0031267">
    <property type="term" value="F:small GTPase binding"/>
    <property type="evidence" value="ECO:0007669"/>
    <property type="project" value="TreeGrafter"/>
</dbReference>
<keyword evidence="2" id="KW-0333">Golgi apparatus</keyword>
<proteinExistence type="predicted"/>
<feature type="region of interest" description="Disordered" evidence="5">
    <location>
        <begin position="1"/>
        <end position="127"/>
    </location>
</feature>
<dbReference type="Proteomes" id="UP000664534">
    <property type="component" value="Unassembled WGS sequence"/>
</dbReference>
<dbReference type="InterPro" id="IPR000237">
    <property type="entry name" value="GRIP_dom"/>
</dbReference>
<dbReference type="PANTHER" id="PTHR18921">
    <property type="entry name" value="MYOSIN HEAVY CHAIN - RELATED"/>
    <property type="match status" value="1"/>
</dbReference>
<evidence type="ECO:0000256" key="4">
    <source>
        <dbReference type="SAM" id="Coils"/>
    </source>
</evidence>
<evidence type="ECO:0000259" key="6">
    <source>
        <dbReference type="PROSITE" id="PS50913"/>
    </source>
</evidence>
<dbReference type="GO" id="GO:0006888">
    <property type="term" value="P:endoplasmic reticulum to Golgi vesicle-mediated transport"/>
    <property type="evidence" value="ECO:0007669"/>
    <property type="project" value="TreeGrafter"/>
</dbReference>
<evidence type="ECO:0000313" key="7">
    <source>
        <dbReference type="EMBL" id="CAF9914198.1"/>
    </source>
</evidence>
<organism evidence="7 8">
    <name type="scientific">Imshaugia aleurites</name>
    <dbReference type="NCBI Taxonomy" id="172621"/>
    <lineage>
        <taxon>Eukaryota</taxon>
        <taxon>Fungi</taxon>
        <taxon>Dikarya</taxon>
        <taxon>Ascomycota</taxon>
        <taxon>Pezizomycotina</taxon>
        <taxon>Lecanoromycetes</taxon>
        <taxon>OSLEUM clade</taxon>
        <taxon>Lecanoromycetidae</taxon>
        <taxon>Lecanorales</taxon>
        <taxon>Lecanorineae</taxon>
        <taxon>Parmeliaceae</taxon>
        <taxon>Imshaugia</taxon>
    </lineage>
</organism>
<feature type="region of interest" description="Disordered" evidence="5">
    <location>
        <begin position="228"/>
        <end position="267"/>
    </location>
</feature>
<accession>A0A8H3ID87</accession>
<dbReference type="PANTHER" id="PTHR18921:SF2">
    <property type="entry name" value="THYROID RECEPTOR-INTERACTING PROTEIN 11"/>
    <property type="match status" value="1"/>
</dbReference>
<protein>
    <recommendedName>
        <fullName evidence="6">GRIP domain-containing protein</fullName>
    </recommendedName>
</protein>
<feature type="coiled-coil region" evidence="4">
    <location>
        <begin position="308"/>
        <end position="399"/>
    </location>
</feature>
<dbReference type="EMBL" id="CAJPDT010000013">
    <property type="protein sequence ID" value="CAF9914198.1"/>
    <property type="molecule type" value="Genomic_DNA"/>
</dbReference>
<evidence type="ECO:0000256" key="2">
    <source>
        <dbReference type="ARBA" id="ARBA00023034"/>
    </source>
</evidence>
<dbReference type="GO" id="GO:0007030">
    <property type="term" value="P:Golgi organization"/>
    <property type="evidence" value="ECO:0007669"/>
    <property type="project" value="TreeGrafter"/>
</dbReference>
<comment type="subcellular location">
    <subcellularLocation>
        <location evidence="1">Golgi apparatus</location>
    </subcellularLocation>
</comment>
<evidence type="ECO:0000256" key="3">
    <source>
        <dbReference type="ARBA" id="ARBA00023054"/>
    </source>
</evidence>
<dbReference type="GO" id="GO:0005794">
    <property type="term" value="C:Golgi apparatus"/>
    <property type="evidence" value="ECO:0007669"/>
    <property type="project" value="UniProtKB-SubCell"/>
</dbReference>
<feature type="compositionally biased region" description="Polar residues" evidence="5">
    <location>
        <begin position="257"/>
        <end position="267"/>
    </location>
</feature>
<dbReference type="InterPro" id="IPR019459">
    <property type="entry name" value="GRAB"/>
</dbReference>
<sequence length="564" mass="63196">MSSAAKADLPNTTSQVSKGKKHKKKKSSKAKPNGDLEKVNGAKADDEHENDDVDGEEQGSRTPTEPPSSPQRAEIDQGHPMANGTSRRNNDVPDTSAEVDFQEAIVAEEELPNSNDGSLGDKVTASTATDTNARLEVLVNERAALREEVAQVRRSLEDMQGKHEEELGSIREQLADTQGEKEQAETQYRNLLGKVNTIRSQLGERLKADAEDLSQARNRIGELEEQCGSLREQNEARNAELERTAEEAEQRSKELSSLRNRTTLSQQNWSKERDDLIQRESYAKEEFEAAKQAMQDWEVLAMEERTIRESIAERVADLEEQVASHREAHERAASERDSQSLTVDGLQRALQEIQDARRHELRELVENSQSQVENLQNQLQVVEGRAADATNSLESTKQELERALPFEKEVKEKNLLIGKLRHEAVILNDHLTKALRYLKKGKSDDTIDKQLVTNHFLHFLALERADPKKFQVLQIIASLLAWTDEQREQAGLARPGASNPNLRVPLSPWHRTPSTPALSTDFFPEGGTRKESLAELWSDFLEQEAQEGIKSPRSPSSSGGSKPP</sequence>
<dbReference type="AlphaFoldDB" id="A0A8H3ID87"/>
<feature type="compositionally biased region" description="Low complexity" evidence="5">
    <location>
        <begin position="551"/>
        <end position="564"/>
    </location>
</feature>
<feature type="region of interest" description="Disordered" evidence="5">
    <location>
        <begin position="544"/>
        <end position="564"/>
    </location>
</feature>
<dbReference type="PROSITE" id="PS50913">
    <property type="entry name" value="GRIP"/>
    <property type="match status" value="1"/>
</dbReference>
<evidence type="ECO:0000256" key="5">
    <source>
        <dbReference type="SAM" id="MobiDB-lite"/>
    </source>
</evidence>
<evidence type="ECO:0000313" key="8">
    <source>
        <dbReference type="Proteomes" id="UP000664534"/>
    </source>
</evidence>
<keyword evidence="3 4" id="KW-0175">Coiled coil</keyword>
<keyword evidence="8" id="KW-1185">Reference proteome</keyword>
<gene>
    <name evidence="7" type="ORF">IMSHALPRED_001848</name>
</gene>
<feature type="compositionally biased region" description="Acidic residues" evidence="5">
    <location>
        <begin position="47"/>
        <end position="57"/>
    </location>
</feature>
<comment type="caution">
    <text evidence="7">The sequence shown here is derived from an EMBL/GenBank/DDBJ whole genome shotgun (WGS) entry which is preliminary data.</text>
</comment>
<name>A0A8H3ID87_9LECA</name>